<reference evidence="1 2" key="1">
    <citation type="journal article" date="2012" name="Int. J. Syst. Evol. Microbiol.">
        <title>Vibrio caribbeanicus sp. nov., isolated from the marine sponge Scleritoderma cyanea.</title>
        <authorList>
            <person name="Hoffmann M."/>
            <person name="Monday S.R."/>
            <person name="Allard M.W."/>
            <person name="Strain E.A."/>
            <person name="Whittaker P."/>
            <person name="Naum M."/>
            <person name="McCarthy P.J."/>
            <person name="Lopez J.V."/>
            <person name="Fischer M."/>
            <person name="Brown E.W."/>
        </authorList>
    </citation>
    <scope>NUCLEOTIDE SEQUENCE [LARGE SCALE GENOMIC DNA]</scope>
    <source>
        <strain evidence="1 2">ATCC 700023</strain>
    </source>
</reference>
<dbReference type="EMBL" id="AFWF01000303">
    <property type="protein sequence ID" value="EGU30971.1"/>
    <property type="molecule type" value="Genomic_DNA"/>
</dbReference>
<gene>
    <name evidence="1" type="ORF">VII00023_20542</name>
</gene>
<protein>
    <submittedName>
        <fullName evidence="1">Uncharacterized protein</fullName>
    </submittedName>
</protein>
<dbReference type="OrthoDB" id="5919018at2"/>
<keyword evidence="2" id="KW-1185">Reference proteome</keyword>
<evidence type="ECO:0000313" key="2">
    <source>
        <dbReference type="Proteomes" id="UP000004605"/>
    </source>
</evidence>
<dbReference type="AlphaFoldDB" id="F9S7S1"/>
<evidence type="ECO:0000313" key="1">
    <source>
        <dbReference type="EMBL" id="EGU30971.1"/>
    </source>
</evidence>
<dbReference type="RefSeq" id="WP_006714529.1">
    <property type="nucleotide sequence ID" value="NZ_AFWF01000303.1"/>
</dbReference>
<comment type="caution">
    <text evidence="1">The sequence shown here is derived from an EMBL/GenBank/DDBJ whole genome shotgun (WGS) entry which is preliminary data.</text>
</comment>
<organism evidence="1 2">
    <name type="scientific">Vibrio ichthyoenteri ATCC 700023</name>
    <dbReference type="NCBI Taxonomy" id="870968"/>
    <lineage>
        <taxon>Bacteria</taxon>
        <taxon>Pseudomonadati</taxon>
        <taxon>Pseudomonadota</taxon>
        <taxon>Gammaproteobacteria</taxon>
        <taxon>Vibrionales</taxon>
        <taxon>Vibrionaceae</taxon>
        <taxon>Vibrio</taxon>
    </lineage>
</organism>
<dbReference type="Proteomes" id="UP000004605">
    <property type="component" value="Unassembled WGS sequence"/>
</dbReference>
<accession>F9S7S1</accession>
<proteinExistence type="predicted"/>
<sequence>MTSHLQGLNQLKEALLAYSEIHSRKSKSKKIQLLYETIETVIDDGLSIDHVVSFLNQNDIPVTKNTLKVNLYRIRKEQGGKPTNKLEIETKPISSSVISTDNNPSSKEVQPETLHGEEELQKMLDEYYAASGLENRYAVLGGNVKDLEGKSTSDKRQLVTNLKLRITQRIRG</sequence>
<name>F9S7S1_9VIBR</name>